<dbReference type="InterPro" id="IPR042099">
    <property type="entry name" value="ANL_N_sf"/>
</dbReference>
<gene>
    <name evidence="4" type="ORF">SAMN05660686_03520</name>
</gene>
<dbReference type="OrthoDB" id="7315605at2"/>
<keyword evidence="1" id="KW-1133">Transmembrane helix</keyword>
<protein>
    <submittedName>
        <fullName evidence="4">Crotonobetaine/carnitine-CoA ligase</fullName>
    </submittedName>
</protein>
<keyword evidence="1" id="KW-0472">Membrane</keyword>
<reference evidence="4 5" key="1">
    <citation type="submission" date="2016-10" db="EMBL/GenBank/DDBJ databases">
        <authorList>
            <person name="Varghese N."/>
            <person name="Submissions S."/>
        </authorList>
    </citation>
    <scope>NUCLEOTIDE SEQUENCE [LARGE SCALE GENOMIC DNA]</scope>
    <source>
        <strain evidence="4 5">DSM 18839</strain>
    </source>
</reference>
<dbReference type="Gene3D" id="3.30.300.30">
    <property type="match status" value="1"/>
</dbReference>
<comment type="caution">
    <text evidence="4">The sequence shown here is derived from an EMBL/GenBank/DDBJ whole genome shotgun (WGS) entry which is preliminary data.</text>
</comment>
<dbReference type="InterPro" id="IPR025110">
    <property type="entry name" value="AMP-bd_C"/>
</dbReference>
<dbReference type="InterPro" id="IPR050237">
    <property type="entry name" value="ATP-dep_AMP-bd_enzyme"/>
</dbReference>
<dbReference type="Pfam" id="PF00501">
    <property type="entry name" value="AMP-binding"/>
    <property type="match status" value="1"/>
</dbReference>
<keyword evidence="4" id="KW-0436">Ligase</keyword>
<keyword evidence="5" id="KW-1185">Reference proteome</keyword>
<dbReference type="PANTHER" id="PTHR43767:SF1">
    <property type="entry name" value="NONRIBOSOMAL PEPTIDE SYNTHASE PES1 (EUROFUNG)-RELATED"/>
    <property type="match status" value="1"/>
</dbReference>
<dbReference type="AlphaFoldDB" id="A0A8G2BKK1"/>
<accession>A0A8G2BKK1</accession>
<feature type="domain" description="AMP-dependent synthetase/ligase" evidence="2">
    <location>
        <begin position="19"/>
        <end position="380"/>
    </location>
</feature>
<sequence length="541" mass="58590">MSVTSAAPSAETCVLRYALERHAATRGNDVYAVFEEGGGWTFAETLARVRATAAGLQRLGVGRGDAVLVVMPNGAFGLRAMFGANYIGAVSVPVNPAYRGAILEHVVADSGATVAVVHPDCLDRLLEVSTAALTRIVVAAPEPGREAPDGLALYGEAVLLEEGREPEPLDAPIAPWDTQSIIFTSGTTGRSKGVLSSYLHCYTAMNPDTWTCTRADDRHLLHMPIFHIGGAFIASMALCVGASIAVVERFRTDDFWPVVRRLEVTCVFLLGAMATFLLKQPPREDDRDHPLRAVMIVPLGQAGPPFRERFGVDVYTLFNMTEISTPLISGANPGKPNICGRPRDGVEVRLVDANDIPVADGMPGELIIRSDAPWTMTHGYHGRPEATAAAWRNGWFHTGDMFVRDTDGDYQFVDRLKDAIRRRGENISSYEVEVEILAHPDVREAAVVAVPSDVTEDEVLAVLAPVEGRSIDPAAVIAFLESRLPGFMIPRYIRIVDALPKTPTAKVEKHVLRAAGLTPDCWDRGTGRDASRRPKIEGSSP</sequence>
<evidence type="ECO:0000313" key="4">
    <source>
        <dbReference type="EMBL" id="SDG15099.1"/>
    </source>
</evidence>
<evidence type="ECO:0000259" key="3">
    <source>
        <dbReference type="Pfam" id="PF13193"/>
    </source>
</evidence>
<dbReference type="SUPFAM" id="SSF56801">
    <property type="entry name" value="Acetyl-CoA synthetase-like"/>
    <property type="match status" value="1"/>
</dbReference>
<dbReference type="RefSeq" id="WP_093152546.1">
    <property type="nucleotide sequence ID" value="NZ_FNBW01000011.1"/>
</dbReference>
<feature type="domain" description="AMP-binding enzyme C-terminal" evidence="3">
    <location>
        <begin position="431"/>
        <end position="506"/>
    </location>
</feature>
<feature type="transmembrane region" description="Helical" evidence="1">
    <location>
        <begin position="224"/>
        <end position="246"/>
    </location>
</feature>
<feature type="transmembrane region" description="Helical" evidence="1">
    <location>
        <begin position="258"/>
        <end position="278"/>
    </location>
</feature>
<dbReference type="Pfam" id="PF13193">
    <property type="entry name" value="AMP-binding_C"/>
    <property type="match status" value="1"/>
</dbReference>
<evidence type="ECO:0000256" key="1">
    <source>
        <dbReference type="SAM" id="Phobius"/>
    </source>
</evidence>
<dbReference type="InterPro" id="IPR045851">
    <property type="entry name" value="AMP-bd_C_sf"/>
</dbReference>
<dbReference type="EMBL" id="FNBW01000011">
    <property type="protein sequence ID" value="SDG15099.1"/>
    <property type="molecule type" value="Genomic_DNA"/>
</dbReference>
<dbReference type="Proteomes" id="UP000198615">
    <property type="component" value="Unassembled WGS sequence"/>
</dbReference>
<dbReference type="Gene3D" id="3.40.50.12780">
    <property type="entry name" value="N-terminal domain of ligase-like"/>
    <property type="match status" value="1"/>
</dbReference>
<proteinExistence type="predicted"/>
<evidence type="ECO:0000259" key="2">
    <source>
        <dbReference type="Pfam" id="PF00501"/>
    </source>
</evidence>
<dbReference type="InterPro" id="IPR020845">
    <property type="entry name" value="AMP-binding_CS"/>
</dbReference>
<dbReference type="InterPro" id="IPR000873">
    <property type="entry name" value="AMP-dep_synth/lig_dom"/>
</dbReference>
<organism evidence="4 5">
    <name type="scientific">Thalassobaculum litoreum DSM 18839</name>
    <dbReference type="NCBI Taxonomy" id="1123362"/>
    <lineage>
        <taxon>Bacteria</taxon>
        <taxon>Pseudomonadati</taxon>
        <taxon>Pseudomonadota</taxon>
        <taxon>Alphaproteobacteria</taxon>
        <taxon>Rhodospirillales</taxon>
        <taxon>Thalassobaculaceae</taxon>
        <taxon>Thalassobaculum</taxon>
    </lineage>
</organism>
<dbReference type="PANTHER" id="PTHR43767">
    <property type="entry name" value="LONG-CHAIN-FATTY-ACID--COA LIGASE"/>
    <property type="match status" value="1"/>
</dbReference>
<dbReference type="PROSITE" id="PS00455">
    <property type="entry name" value="AMP_BINDING"/>
    <property type="match status" value="1"/>
</dbReference>
<name>A0A8G2BKK1_9PROT</name>
<dbReference type="GO" id="GO:0016878">
    <property type="term" value="F:acid-thiol ligase activity"/>
    <property type="evidence" value="ECO:0007669"/>
    <property type="project" value="UniProtKB-ARBA"/>
</dbReference>
<keyword evidence="1" id="KW-0812">Transmembrane</keyword>
<evidence type="ECO:0000313" key="5">
    <source>
        <dbReference type="Proteomes" id="UP000198615"/>
    </source>
</evidence>